<protein>
    <submittedName>
        <fullName evidence="2">Transposase</fullName>
    </submittedName>
</protein>
<evidence type="ECO:0000313" key="2">
    <source>
        <dbReference type="EMBL" id="WLV79956.1"/>
    </source>
</evidence>
<reference evidence="2 3" key="1">
    <citation type="submission" date="2023-08" db="EMBL/GenBank/DDBJ databases">
        <authorList>
            <person name="Buchebner-Jance M."/>
        </authorList>
    </citation>
    <scope>NUCLEOTIDE SEQUENCE [LARGE SCALE GENOMIC DNA]</scope>
    <source>
        <strain evidence="2 3">NCIMB 15473</strain>
    </source>
</reference>
<dbReference type="InterPro" id="IPR012337">
    <property type="entry name" value="RNaseH-like_sf"/>
</dbReference>
<dbReference type="Proteomes" id="UP001230566">
    <property type="component" value="Chromosome"/>
</dbReference>
<keyword evidence="3" id="KW-1185">Reference proteome</keyword>
<sequence length="450" mass="52893">MSIIEHNRDKMSLQNTICDFLAICHFSGLTRMVNYHRHTKVSFKEIVEWLIKVKFLGRSLYRAPETSVFNSRNARNVLNDARINWQRLVCLLAKALIKYLKPFVDHRRRFAFILDDTLFSHIFSTKTELLAWVFDHDKHCYLNGFRSLTLAWSDGNMLFPVNFALMSSKNKKQRIGAQAKTHDQRSIAGKRRYQAQQKMTDVAVALVHQALKVGVEAKYVLFDSWFSSPLMFWRLSKLGLTGIGMIKRSKKVYYQYRHRHETVKSLYDRLRHAHRRQRDHYLYSVIVQAHVETDQHTREFPLKLVYVTNRKHNGNYLVLATTDTSLTPDEIVQLYGRRWQIEGYFKVAKQYLRLDRSQIQNYDGLCGHLAMVMTSYDLLAWRQRQNEDERTLGDLFFTMNKALPDIAVAQAIIWLIEALAKLGRDLIDVSEKAINNVIDRFFTFFTQEPG</sequence>
<feature type="domain" description="Transposase IS701-like DDE" evidence="1">
    <location>
        <begin position="70"/>
        <end position="287"/>
    </location>
</feature>
<dbReference type="SUPFAM" id="SSF53098">
    <property type="entry name" value="Ribonuclease H-like"/>
    <property type="match status" value="1"/>
</dbReference>
<organism evidence="2 3">
    <name type="scientific">Lacticaseibacillus styriensis</name>
    <dbReference type="NCBI Taxonomy" id="3068306"/>
    <lineage>
        <taxon>Bacteria</taxon>
        <taxon>Bacillati</taxon>
        <taxon>Bacillota</taxon>
        <taxon>Bacilli</taxon>
        <taxon>Lactobacillales</taxon>
        <taxon>Lactobacillaceae</taxon>
        <taxon>Lacticaseibacillus</taxon>
    </lineage>
</organism>
<evidence type="ECO:0000313" key="3">
    <source>
        <dbReference type="Proteomes" id="UP001230566"/>
    </source>
</evidence>
<gene>
    <name evidence="2" type="ORF">LACSTY_001995</name>
</gene>
<dbReference type="EMBL" id="CP132483">
    <property type="protein sequence ID" value="WLV79956.1"/>
    <property type="molecule type" value="Genomic_DNA"/>
</dbReference>
<accession>A0ABY9L8B3</accession>
<name>A0ABY9L8B3_9LACO</name>
<dbReference type="Pfam" id="PF13546">
    <property type="entry name" value="DDE_5"/>
    <property type="match status" value="1"/>
</dbReference>
<dbReference type="Gene3D" id="3.90.350.10">
    <property type="entry name" value="Transposase Inhibitor Protein From Tn5, Chain A, domain 1"/>
    <property type="match status" value="1"/>
</dbReference>
<proteinExistence type="predicted"/>
<evidence type="ECO:0000259" key="1">
    <source>
        <dbReference type="Pfam" id="PF13546"/>
    </source>
</evidence>
<dbReference type="InterPro" id="IPR038721">
    <property type="entry name" value="IS701-like_DDE_dom"/>
</dbReference>